<dbReference type="GO" id="GO:0004402">
    <property type="term" value="F:histone acetyltransferase activity"/>
    <property type="evidence" value="ECO:0007669"/>
    <property type="project" value="TreeGrafter"/>
</dbReference>
<feature type="region of interest" description="Disordered" evidence="5">
    <location>
        <begin position="639"/>
        <end position="676"/>
    </location>
</feature>
<comment type="caution">
    <text evidence="7">The sequence shown here is derived from an EMBL/GenBank/DDBJ whole genome shotgun (WGS) entry which is preliminary data.</text>
</comment>
<dbReference type="EC" id="2.3.1.48" evidence="1"/>
<dbReference type="RefSeq" id="XP_028530493.1">
    <property type="nucleotide sequence ID" value="XM_028674107.1"/>
</dbReference>
<dbReference type="PANTHER" id="PTHR14744">
    <property type="entry name" value="N-ALPHA-ACETYLTRANSFERASE 60"/>
    <property type="match status" value="1"/>
</dbReference>
<dbReference type="Gene3D" id="3.40.630.30">
    <property type="match status" value="1"/>
</dbReference>
<keyword evidence="6" id="KW-1133">Transmembrane helix</keyword>
<evidence type="ECO:0000256" key="1">
    <source>
        <dbReference type="ARBA" id="ARBA00013184"/>
    </source>
</evidence>
<keyword evidence="4" id="KW-0012">Acyltransferase</keyword>
<dbReference type="OrthoDB" id="47374at2759"/>
<protein>
    <recommendedName>
        <fullName evidence="1">histone acetyltransferase</fullName>
        <ecNumber evidence="1">2.3.1.48</ecNumber>
    </recommendedName>
</protein>
<evidence type="ECO:0000256" key="3">
    <source>
        <dbReference type="ARBA" id="ARBA00022853"/>
    </source>
</evidence>
<evidence type="ECO:0000313" key="8">
    <source>
        <dbReference type="Proteomes" id="UP000220797"/>
    </source>
</evidence>
<gene>
    <name evidence="7" type="ORF">PGAL8A_00526800</name>
</gene>
<dbReference type="GO" id="GO:0004596">
    <property type="term" value="F:protein-N-terminal amino-acid acetyltransferase activity"/>
    <property type="evidence" value="ECO:0007669"/>
    <property type="project" value="InterPro"/>
</dbReference>
<dbReference type="VEuPathDB" id="PlasmoDB:PGAL8A_00526800"/>
<proteinExistence type="predicted"/>
<dbReference type="EMBL" id="CVMV01000110">
    <property type="protein sequence ID" value="CRG97692.1"/>
    <property type="molecule type" value="Genomic_DNA"/>
</dbReference>
<dbReference type="GeneID" id="39733801"/>
<dbReference type="InterPro" id="IPR045141">
    <property type="entry name" value="NAA60-like"/>
</dbReference>
<feature type="compositionally biased region" description="Basic and acidic residues" evidence="5">
    <location>
        <begin position="639"/>
        <end position="662"/>
    </location>
</feature>
<keyword evidence="3" id="KW-0156">Chromatin regulator</keyword>
<evidence type="ECO:0000313" key="7">
    <source>
        <dbReference type="EMBL" id="CRG97692.1"/>
    </source>
</evidence>
<feature type="region of interest" description="Disordered" evidence="5">
    <location>
        <begin position="492"/>
        <end position="516"/>
    </location>
</feature>
<reference evidence="7" key="1">
    <citation type="submission" date="2015-04" db="EMBL/GenBank/DDBJ databases">
        <authorList>
            <consortium name="Pathogen Informatics"/>
        </authorList>
    </citation>
    <scope>NUCLEOTIDE SEQUENCE [LARGE SCALE GENOMIC DNA]</scope>
    <source>
        <strain evidence="7">8A</strain>
    </source>
</reference>
<keyword evidence="2" id="KW-0808">Transferase</keyword>
<name>A0A1J1GYQ0_PLAGA</name>
<organism evidence="7 8">
    <name type="scientific">Plasmodium gallinaceum</name>
    <dbReference type="NCBI Taxonomy" id="5849"/>
    <lineage>
        <taxon>Eukaryota</taxon>
        <taxon>Sar</taxon>
        <taxon>Alveolata</taxon>
        <taxon>Apicomplexa</taxon>
        <taxon>Aconoidasida</taxon>
        <taxon>Haemosporida</taxon>
        <taxon>Plasmodiidae</taxon>
        <taxon>Plasmodium</taxon>
        <taxon>Plasmodium (Haemamoeba)</taxon>
    </lineage>
</organism>
<dbReference type="GO" id="GO:0000139">
    <property type="term" value="C:Golgi membrane"/>
    <property type="evidence" value="ECO:0007669"/>
    <property type="project" value="TreeGrafter"/>
</dbReference>
<dbReference type="Proteomes" id="UP000220797">
    <property type="component" value="Unassembled WGS sequence"/>
</dbReference>
<keyword evidence="6" id="KW-0472">Membrane</keyword>
<feature type="transmembrane region" description="Helical" evidence="6">
    <location>
        <begin position="754"/>
        <end position="776"/>
    </location>
</feature>
<evidence type="ECO:0000256" key="2">
    <source>
        <dbReference type="ARBA" id="ARBA00022679"/>
    </source>
</evidence>
<evidence type="ECO:0000256" key="4">
    <source>
        <dbReference type="ARBA" id="ARBA00023315"/>
    </source>
</evidence>
<evidence type="ECO:0000256" key="6">
    <source>
        <dbReference type="SAM" id="Phobius"/>
    </source>
</evidence>
<evidence type="ECO:0000256" key="5">
    <source>
        <dbReference type="SAM" id="MobiDB-lite"/>
    </source>
</evidence>
<keyword evidence="8" id="KW-1185">Reference proteome</keyword>
<dbReference type="PANTHER" id="PTHR14744:SF15">
    <property type="entry name" value="N-ALPHA-ACETYLTRANSFERASE 60"/>
    <property type="match status" value="1"/>
</dbReference>
<dbReference type="AlphaFoldDB" id="A0A1J1GYQ0"/>
<keyword evidence="6" id="KW-0812">Transmembrane</keyword>
<sequence>MDKYNENNCMNSNFLNSNSSDENVNIKNKKKTFNEFKYDKVVSNVFSIFKKNNKHRYISTSSALRNDIHEQNLTSRIFLDLYEDRVLLLHKILKKINILNLIYFRFLKDDDIEDVFDLHREIFPVKYHADFYFSICNFDDNKSVDDDIIRISEKITNLSRNNINNKKDIYNNYKVNDHNSLKINNNNLNNNDMINENTMNNKNVVNSINNSFKIDLKKNDEINLNDKNYDDNNITNEKLTSSETFNPLNNENNKKKKINKKWKEEQIFSVGAFLPYSFIDYINSNYISKLLKNKSIEKISEKEILLDYIKFIDDNHNYYNSFNHTHINSFNYEDQIFKSYTKYNSNNQDKDKINSSNNVENKKCEEEKIFNENSEQNKKINALNHFENANINFNNDINHKRLGNNKKEIGVNTNEQDMLEKDDLQMCKKSNNNNLNNNLEKNNYKKEDNVDKCKSINNDTNSITKNDYVNNNKINSLIYDEKISTVSDLEEINNNTDSDSSKNSRKNSRKNINNYNKTVCSTNNTIHENNNEHTGSNSVDKYFKNNMKEKICLSKEIINLYNMGKTKTKKDYLIGSISTLINYEENVKEKDFNNIYNFFKKKSNNCKKGKNYLKYVYDSSINFLESYFPVEKNGNINEKEKKIGNSNSIEKKDEVLKNTDNELKDDEQNSSSSNMRQTEYNNYNLMKMEPLISVNNTLNDLTILKKKSINKDLNFEKKIYEEIYMNKGIKKMAKKYIKKKINSVYILTVGINEYFRGLSLASFLIEYTLFFFYFIIFRIFLYDKRFYCYVDNKSFYSLSCNLKDEHNGIFDEGVISDDFSDDFESNLYGKNFGIFQEKKHIDENQNEVDEKIVNYTEKEIYNSSKKFQKIDEFRKGELINEIDVNEKNSEYDGSNESDNMKKGKKNIKNNLCKELICSSNGANDNDHELKYEKCSLNIYNLNKTNDFNDYKYIGKYNTMNNNTFLQKVNNCKEAKKNYSICNSIIRHCYKKIISNDYLHHLYDIIHNRNSENKKIDQIKKKVNSFHIFNFPQFKNPVCGVSINNKILNFFFSNFSAHYLKDRPFFHFTNSKCMKSSLPSDNENIKLPLYMYLHVIDYNKAAINLYNKLNFDYICTYDNFYEINKISFSSYLYAYFF</sequence>
<accession>A0A1J1GYQ0</accession>